<organism evidence="3 4">
    <name type="scientific">Haliea salexigens</name>
    <dbReference type="NCBI Taxonomy" id="287487"/>
    <lineage>
        <taxon>Bacteria</taxon>
        <taxon>Pseudomonadati</taxon>
        <taxon>Pseudomonadota</taxon>
        <taxon>Gammaproteobacteria</taxon>
        <taxon>Cellvibrionales</taxon>
        <taxon>Halieaceae</taxon>
        <taxon>Haliea</taxon>
    </lineage>
</organism>
<evidence type="ECO:0000313" key="4">
    <source>
        <dbReference type="Proteomes" id="UP000259273"/>
    </source>
</evidence>
<evidence type="ECO:0000256" key="2">
    <source>
        <dbReference type="ARBA" id="ARBA00023141"/>
    </source>
</evidence>
<keyword evidence="1" id="KW-0028">Amino-acid biosynthesis</keyword>
<feature type="non-terminal residue" evidence="3">
    <location>
        <position position="1"/>
    </location>
</feature>
<dbReference type="SUPFAM" id="SSF52540">
    <property type="entry name" value="P-loop containing nucleoside triphosphate hydrolases"/>
    <property type="match status" value="1"/>
</dbReference>
<protein>
    <submittedName>
        <fullName evidence="3">Shikimate kinase I</fullName>
        <ecNumber evidence="3">2.7.1.71</ecNumber>
    </submittedName>
</protein>
<dbReference type="GO" id="GO:0008652">
    <property type="term" value="P:amino acid biosynthetic process"/>
    <property type="evidence" value="ECO:0007669"/>
    <property type="project" value="UniProtKB-KW"/>
</dbReference>
<dbReference type="AlphaFoldDB" id="A0A3C1KPH0"/>
<dbReference type="InterPro" id="IPR031322">
    <property type="entry name" value="Shikimate/glucono_kinase"/>
</dbReference>
<dbReference type="PANTHER" id="PTHR21087:SF16">
    <property type="entry name" value="SHIKIMATE KINASE 1, CHLOROPLASTIC"/>
    <property type="match status" value="1"/>
</dbReference>
<evidence type="ECO:0000313" key="3">
    <source>
        <dbReference type="EMBL" id="HAN28244.1"/>
    </source>
</evidence>
<dbReference type="EMBL" id="DMND01000150">
    <property type="protein sequence ID" value="HAN28244.1"/>
    <property type="molecule type" value="Genomic_DNA"/>
</dbReference>
<reference evidence="3 4" key="1">
    <citation type="journal article" date="2018" name="Nat. Biotechnol.">
        <title>A standardized bacterial taxonomy based on genome phylogeny substantially revises the tree of life.</title>
        <authorList>
            <person name="Parks D.H."/>
            <person name="Chuvochina M."/>
            <person name="Waite D.W."/>
            <person name="Rinke C."/>
            <person name="Skarshewski A."/>
            <person name="Chaumeil P.A."/>
            <person name="Hugenholtz P."/>
        </authorList>
    </citation>
    <scope>NUCLEOTIDE SEQUENCE [LARGE SCALE GENOMIC DNA]</scope>
    <source>
        <strain evidence="3">UBA9158</strain>
    </source>
</reference>
<dbReference type="STRING" id="1121937.GCA_000423125_02961"/>
<dbReference type="EC" id="2.7.1.71" evidence="3"/>
<dbReference type="PRINTS" id="PR01100">
    <property type="entry name" value="SHIKIMTKNASE"/>
</dbReference>
<gene>
    <name evidence="3" type="primary">aroK</name>
    <name evidence="3" type="ORF">DCP75_11095</name>
</gene>
<name>A0A3C1KPH0_9GAMM</name>
<dbReference type="Proteomes" id="UP000259273">
    <property type="component" value="Unassembled WGS sequence"/>
</dbReference>
<dbReference type="GO" id="GO:0009073">
    <property type="term" value="P:aromatic amino acid family biosynthetic process"/>
    <property type="evidence" value="ECO:0007669"/>
    <property type="project" value="UniProtKB-KW"/>
</dbReference>
<dbReference type="InterPro" id="IPR027417">
    <property type="entry name" value="P-loop_NTPase"/>
</dbReference>
<keyword evidence="3" id="KW-0808">Transferase</keyword>
<accession>A0A3C1KPH0</accession>
<dbReference type="GO" id="GO:0005829">
    <property type="term" value="C:cytosol"/>
    <property type="evidence" value="ECO:0007669"/>
    <property type="project" value="TreeGrafter"/>
</dbReference>
<dbReference type="Gene3D" id="3.40.50.300">
    <property type="entry name" value="P-loop containing nucleotide triphosphate hydrolases"/>
    <property type="match status" value="1"/>
</dbReference>
<proteinExistence type="predicted"/>
<sequence length="98" mass="11056">IVLATGGGVIIRPENRDALGKRGFVIYLHATVEEQTRRTRNDRKRPLLQTGNPATVLRELFAVRDPLYREIADYVIDTDGCSPRTVAQRLMEALSPEH</sequence>
<keyword evidence="2" id="KW-0057">Aromatic amino acid biosynthesis</keyword>
<dbReference type="GO" id="GO:0004765">
    <property type="term" value="F:shikimate kinase activity"/>
    <property type="evidence" value="ECO:0007669"/>
    <property type="project" value="UniProtKB-EC"/>
</dbReference>
<dbReference type="PANTHER" id="PTHR21087">
    <property type="entry name" value="SHIKIMATE KINASE"/>
    <property type="match status" value="1"/>
</dbReference>
<evidence type="ECO:0000256" key="1">
    <source>
        <dbReference type="ARBA" id="ARBA00022605"/>
    </source>
</evidence>
<dbReference type="Pfam" id="PF01202">
    <property type="entry name" value="SKI"/>
    <property type="match status" value="1"/>
</dbReference>
<keyword evidence="3" id="KW-0418">Kinase</keyword>
<comment type="caution">
    <text evidence="3">The sequence shown here is derived from an EMBL/GenBank/DDBJ whole genome shotgun (WGS) entry which is preliminary data.</text>
</comment>